<dbReference type="SUPFAM" id="SSF52833">
    <property type="entry name" value="Thioredoxin-like"/>
    <property type="match status" value="1"/>
</dbReference>
<organism evidence="6 7">
    <name type="scientific">Undibacterium hunanense</name>
    <dbReference type="NCBI Taxonomy" id="2762292"/>
    <lineage>
        <taxon>Bacteria</taxon>
        <taxon>Pseudomonadati</taxon>
        <taxon>Pseudomonadota</taxon>
        <taxon>Betaproteobacteria</taxon>
        <taxon>Burkholderiales</taxon>
        <taxon>Oxalobacteraceae</taxon>
        <taxon>Undibacterium</taxon>
    </lineage>
</organism>
<comment type="caution">
    <text evidence="6">The sequence shown here is derived from an EMBL/GenBank/DDBJ whole genome shotgun (WGS) entry which is preliminary data.</text>
</comment>
<protein>
    <submittedName>
        <fullName evidence="6">TlpA family protein disulfide reductase</fullName>
    </submittedName>
</protein>
<proteinExistence type="predicted"/>
<evidence type="ECO:0000259" key="5">
    <source>
        <dbReference type="PROSITE" id="PS51352"/>
    </source>
</evidence>
<sequence length="180" mass="19836">MFKLAKFLAAGLLIALPFISPASQAATKDEFPAKPMLTGTMLNGKPFKLNTGKGDVVLVTFWATWCPTCRAEMPTFRKFYEANKKAGFELVTVSIDDAMSDIDDYSKLSTWMTKSNQNFPSLWRNAPNYKDNFGKVFATPTAFLIGRDGKVIESFKGAIKPDQWAHIKTLIDAAGAPVKG</sequence>
<keyword evidence="7" id="KW-1185">Reference proteome</keyword>
<dbReference type="InterPro" id="IPR036249">
    <property type="entry name" value="Thioredoxin-like_sf"/>
</dbReference>
<feature type="signal peptide" evidence="4">
    <location>
        <begin position="1"/>
        <end position="25"/>
    </location>
</feature>
<dbReference type="PANTHER" id="PTHR42852:SF17">
    <property type="entry name" value="THIOREDOXIN-LIKE PROTEIN HI_1115"/>
    <property type="match status" value="1"/>
</dbReference>
<dbReference type="CDD" id="cd02966">
    <property type="entry name" value="TlpA_like_family"/>
    <property type="match status" value="1"/>
</dbReference>
<keyword evidence="2" id="KW-0201">Cytochrome c-type biogenesis</keyword>
<reference evidence="6 7" key="1">
    <citation type="submission" date="2020-08" db="EMBL/GenBank/DDBJ databases">
        <title>Novel species isolated from subtropical streams in China.</title>
        <authorList>
            <person name="Lu H."/>
        </authorList>
    </citation>
    <scope>NUCLEOTIDE SEQUENCE [LARGE SCALE GENOMIC DNA]</scope>
    <source>
        <strain evidence="6 7">CY18W</strain>
    </source>
</reference>
<evidence type="ECO:0000313" key="7">
    <source>
        <dbReference type="Proteomes" id="UP000650424"/>
    </source>
</evidence>
<dbReference type="InterPro" id="IPR013766">
    <property type="entry name" value="Thioredoxin_domain"/>
</dbReference>
<dbReference type="Gene3D" id="3.40.30.10">
    <property type="entry name" value="Glutaredoxin"/>
    <property type="match status" value="1"/>
</dbReference>
<keyword evidence="3" id="KW-0676">Redox-active center</keyword>
<dbReference type="PROSITE" id="PS00194">
    <property type="entry name" value="THIOREDOXIN_1"/>
    <property type="match status" value="1"/>
</dbReference>
<dbReference type="EMBL" id="JACOGF010000016">
    <property type="protein sequence ID" value="MBC3920439.1"/>
    <property type="molecule type" value="Genomic_DNA"/>
</dbReference>
<dbReference type="InterPro" id="IPR013740">
    <property type="entry name" value="Redoxin"/>
</dbReference>
<dbReference type="RefSeq" id="WP_186949984.1">
    <property type="nucleotide sequence ID" value="NZ_JACOGF010000016.1"/>
</dbReference>
<dbReference type="Pfam" id="PF08534">
    <property type="entry name" value="Redoxin"/>
    <property type="match status" value="1"/>
</dbReference>
<accession>A0ABR6ZXC7</accession>
<dbReference type="InterPro" id="IPR050553">
    <property type="entry name" value="Thioredoxin_ResA/DsbE_sf"/>
</dbReference>
<evidence type="ECO:0000256" key="3">
    <source>
        <dbReference type="ARBA" id="ARBA00023284"/>
    </source>
</evidence>
<feature type="chain" id="PRO_5046580129" evidence="4">
    <location>
        <begin position="26"/>
        <end position="180"/>
    </location>
</feature>
<dbReference type="Proteomes" id="UP000650424">
    <property type="component" value="Unassembled WGS sequence"/>
</dbReference>
<dbReference type="InterPro" id="IPR017937">
    <property type="entry name" value="Thioredoxin_CS"/>
</dbReference>
<gene>
    <name evidence="6" type="ORF">H8L32_23450</name>
</gene>
<evidence type="ECO:0000256" key="1">
    <source>
        <dbReference type="ARBA" id="ARBA00004196"/>
    </source>
</evidence>
<evidence type="ECO:0000256" key="2">
    <source>
        <dbReference type="ARBA" id="ARBA00022748"/>
    </source>
</evidence>
<dbReference type="PROSITE" id="PS51352">
    <property type="entry name" value="THIOREDOXIN_2"/>
    <property type="match status" value="1"/>
</dbReference>
<keyword evidence="4" id="KW-0732">Signal</keyword>
<evidence type="ECO:0000313" key="6">
    <source>
        <dbReference type="EMBL" id="MBC3920439.1"/>
    </source>
</evidence>
<feature type="domain" description="Thioredoxin" evidence="5">
    <location>
        <begin position="25"/>
        <end position="176"/>
    </location>
</feature>
<comment type="subcellular location">
    <subcellularLocation>
        <location evidence="1">Cell envelope</location>
    </subcellularLocation>
</comment>
<name>A0ABR6ZXC7_9BURK</name>
<evidence type="ECO:0000256" key="4">
    <source>
        <dbReference type="SAM" id="SignalP"/>
    </source>
</evidence>
<dbReference type="PANTHER" id="PTHR42852">
    <property type="entry name" value="THIOL:DISULFIDE INTERCHANGE PROTEIN DSBE"/>
    <property type="match status" value="1"/>
</dbReference>